<reference evidence="3 4" key="1">
    <citation type="submission" date="2019-06" db="EMBL/GenBank/DDBJ databases">
        <title>Genome organization and adaptive potential of archetypical organophosphate degarding Sphingobium fuliginis ATCC 27551.</title>
        <authorList>
            <person name="Sarwar A."/>
            <person name="Parthasarathy S."/>
            <person name="Singh C."/>
            <person name="Siddavattam D."/>
        </authorList>
    </citation>
    <scope>NUCLEOTIDE SEQUENCE [LARGE SCALE GENOMIC DNA]</scope>
    <source>
        <strain evidence="3 4">ATCC 27551</strain>
    </source>
</reference>
<proteinExistence type="inferred from homology"/>
<dbReference type="Gene3D" id="1.20.1600.10">
    <property type="entry name" value="Outer membrane efflux proteins (OEP)"/>
    <property type="match status" value="1"/>
</dbReference>
<sequence>MGHPVMTRGWALAGALMLAGCATVGPEYHAPSAPAGIAEKPAAFAEGNAPAFAADPLPDHWWRLYAIPGLDALVEEAIAANTDLRVATANLERSQAIVQEIRASAGVQISLDGGVSVGETSNLGVGAPAGTHETFDAGVGVSYELDVVGRIRRTIEAAQADAGAQAAAYDLARTTVVAGVVGAYSDACAAGARIVVARRSVELQRQSLALTDRGVRAGLYTPLDAARSRALLAQLEAAVSPLEANRKAALYSIAALLGRAPQSYPAELAECSTIPTIDRPLPIGDGMALIQRRPDIRQAERQLAAASARIGVATAELYPSVSLGASLGTTSRSIGNLADSSAFRFSLGPLISWTFPNRSVARARIAQADAASRGALAVFDGSVLSALREVETALSAYAQDLDQNAKLRVARDESRKAAVLQARITRGGLGTTLEQLDAERTLAQQETAFAASEAMIAADRVKLFLTLGGGWTP</sequence>
<dbReference type="InterPro" id="IPR010131">
    <property type="entry name" value="MdtP/NodT-like"/>
</dbReference>
<dbReference type="NCBIfam" id="TIGR01845">
    <property type="entry name" value="outer_NodT"/>
    <property type="match status" value="1"/>
</dbReference>
<keyword evidence="2" id="KW-0449">Lipoprotein</keyword>
<dbReference type="KEGG" id="sufl:FIL70_04190"/>
<accession>A0A5B8CL75</accession>
<dbReference type="Pfam" id="PF02321">
    <property type="entry name" value="OEP"/>
    <property type="match status" value="2"/>
</dbReference>
<dbReference type="AlphaFoldDB" id="A0A5B8CL75"/>
<keyword evidence="2" id="KW-0564">Palmitate</keyword>
<dbReference type="SUPFAM" id="SSF56954">
    <property type="entry name" value="Outer membrane efflux proteins (OEP)"/>
    <property type="match status" value="1"/>
</dbReference>
<dbReference type="PANTHER" id="PTHR30203:SF21">
    <property type="entry name" value="OUTER MEMBRANE COMPONENT OF MULTIDRUG EFFLUX PUMP-RELATED"/>
    <property type="match status" value="1"/>
</dbReference>
<dbReference type="EMBL" id="CP041016">
    <property type="protein sequence ID" value="QDC39027.1"/>
    <property type="molecule type" value="Genomic_DNA"/>
</dbReference>
<dbReference type="PANTHER" id="PTHR30203">
    <property type="entry name" value="OUTER MEMBRANE CATION EFFLUX PROTEIN"/>
    <property type="match status" value="1"/>
</dbReference>
<keyword evidence="2" id="KW-1134">Transmembrane beta strand</keyword>
<evidence type="ECO:0000313" key="3">
    <source>
        <dbReference type="EMBL" id="QDC39027.1"/>
    </source>
</evidence>
<dbReference type="Proteomes" id="UP000311469">
    <property type="component" value="Chromosome cSF1"/>
</dbReference>
<comment type="subcellular location">
    <subcellularLocation>
        <location evidence="2">Cell membrane</location>
        <topology evidence="2">Lipid-anchor</topology>
    </subcellularLocation>
</comment>
<dbReference type="Gene3D" id="2.20.200.10">
    <property type="entry name" value="Outer membrane efflux proteins (OEP)"/>
    <property type="match status" value="1"/>
</dbReference>
<protein>
    <submittedName>
        <fullName evidence="3">Efflux transporter outer membrane subunit</fullName>
    </submittedName>
</protein>
<organism evidence="3 4">
    <name type="scientific">Sphingobium fuliginis ATCC 27551</name>
    <dbReference type="NCBI Taxonomy" id="1208342"/>
    <lineage>
        <taxon>Bacteria</taxon>
        <taxon>Pseudomonadati</taxon>
        <taxon>Pseudomonadota</taxon>
        <taxon>Alphaproteobacteria</taxon>
        <taxon>Sphingomonadales</taxon>
        <taxon>Sphingomonadaceae</taxon>
        <taxon>Sphingobium</taxon>
    </lineage>
</organism>
<comment type="similarity">
    <text evidence="1 2">Belongs to the outer membrane factor (OMF) (TC 1.B.17) family.</text>
</comment>
<gene>
    <name evidence="3" type="ORF">FIL70_04190</name>
</gene>
<evidence type="ECO:0000313" key="4">
    <source>
        <dbReference type="Proteomes" id="UP000311469"/>
    </source>
</evidence>
<dbReference type="GO" id="GO:0015562">
    <property type="term" value="F:efflux transmembrane transporter activity"/>
    <property type="evidence" value="ECO:0007669"/>
    <property type="project" value="InterPro"/>
</dbReference>
<keyword evidence="2" id="KW-0472">Membrane</keyword>
<keyword evidence="2" id="KW-0812">Transmembrane</keyword>
<dbReference type="InterPro" id="IPR003423">
    <property type="entry name" value="OMP_efflux"/>
</dbReference>
<name>A0A5B8CL75_SPHSA</name>
<dbReference type="GO" id="GO:0005886">
    <property type="term" value="C:plasma membrane"/>
    <property type="evidence" value="ECO:0007669"/>
    <property type="project" value="UniProtKB-SubCell"/>
</dbReference>
<evidence type="ECO:0000256" key="2">
    <source>
        <dbReference type="RuleBase" id="RU362097"/>
    </source>
</evidence>
<evidence type="ECO:0000256" key="1">
    <source>
        <dbReference type="ARBA" id="ARBA00007613"/>
    </source>
</evidence>